<proteinExistence type="predicted"/>
<dbReference type="AlphaFoldDB" id="A0A2P9ACS0"/>
<dbReference type="EMBL" id="FUIG01000013">
    <property type="protein sequence ID" value="SJM28922.1"/>
    <property type="molecule type" value="Genomic_DNA"/>
</dbReference>
<sequence length="57" mass="6381">MDKGLRAYSVSKWTHVALTVSFFCHPASVSAGIRGNDSDQKTPGRHLYAVRAHRQRL</sequence>
<dbReference type="Proteomes" id="UP000245698">
    <property type="component" value="Unassembled WGS sequence"/>
</dbReference>
<organism evidence="1 2">
    <name type="scientific">Mesorhizobium delmotii</name>
    <dbReference type="NCBI Taxonomy" id="1631247"/>
    <lineage>
        <taxon>Bacteria</taxon>
        <taxon>Pseudomonadati</taxon>
        <taxon>Pseudomonadota</taxon>
        <taxon>Alphaproteobacteria</taxon>
        <taxon>Hyphomicrobiales</taxon>
        <taxon>Phyllobacteriaceae</taxon>
        <taxon>Mesorhizobium</taxon>
    </lineage>
</organism>
<protein>
    <submittedName>
        <fullName evidence="1">Uncharacterized protein</fullName>
    </submittedName>
</protein>
<reference evidence="2" key="1">
    <citation type="submission" date="2016-12" db="EMBL/GenBank/DDBJ databases">
        <authorList>
            <person name="Brunel B."/>
        </authorList>
    </citation>
    <scope>NUCLEOTIDE SEQUENCE [LARGE SCALE GENOMIC DNA]</scope>
</reference>
<accession>A0A2P9ACS0</accession>
<evidence type="ECO:0000313" key="1">
    <source>
        <dbReference type="EMBL" id="SJM28922.1"/>
    </source>
</evidence>
<gene>
    <name evidence="1" type="ORF">BQ8482_110852</name>
</gene>
<keyword evidence="2" id="KW-1185">Reference proteome</keyword>
<name>A0A2P9ACS0_9HYPH</name>
<evidence type="ECO:0000313" key="2">
    <source>
        <dbReference type="Proteomes" id="UP000245698"/>
    </source>
</evidence>